<dbReference type="CDD" id="cd00060">
    <property type="entry name" value="FHA"/>
    <property type="match status" value="1"/>
</dbReference>
<dbReference type="SUPFAM" id="SSF56112">
    <property type="entry name" value="Protein kinase-like (PK-like)"/>
    <property type="match status" value="1"/>
</dbReference>
<dbReference type="OrthoDB" id="10252171at2759"/>
<evidence type="ECO:0000313" key="4">
    <source>
        <dbReference type="Proteomes" id="UP000244855"/>
    </source>
</evidence>
<feature type="region of interest" description="Disordered" evidence="1">
    <location>
        <begin position="1"/>
        <end position="39"/>
    </location>
</feature>
<name>A0A2V1D1I2_9PLEO</name>
<keyword evidence="4" id="KW-1185">Reference proteome</keyword>
<evidence type="ECO:0000256" key="1">
    <source>
        <dbReference type="SAM" id="MobiDB-lite"/>
    </source>
</evidence>
<dbReference type="PROSITE" id="PS50006">
    <property type="entry name" value="FHA_DOMAIN"/>
    <property type="match status" value="1"/>
</dbReference>
<dbReference type="Pfam" id="PF00498">
    <property type="entry name" value="FHA"/>
    <property type="match status" value="1"/>
</dbReference>
<dbReference type="SUPFAM" id="SSF49879">
    <property type="entry name" value="SMAD/FHA domain"/>
    <property type="match status" value="1"/>
</dbReference>
<evidence type="ECO:0000259" key="2">
    <source>
        <dbReference type="PROSITE" id="PS50006"/>
    </source>
</evidence>
<dbReference type="SMART" id="SM00240">
    <property type="entry name" value="FHA"/>
    <property type="match status" value="1"/>
</dbReference>
<reference evidence="3 4" key="1">
    <citation type="journal article" date="2018" name="Sci. Rep.">
        <title>Comparative genomics provides insights into the lifestyle and reveals functional heterogeneity of dark septate endophytic fungi.</title>
        <authorList>
            <person name="Knapp D.G."/>
            <person name="Nemeth J.B."/>
            <person name="Barry K."/>
            <person name="Hainaut M."/>
            <person name="Henrissat B."/>
            <person name="Johnson J."/>
            <person name="Kuo A."/>
            <person name="Lim J.H.P."/>
            <person name="Lipzen A."/>
            <person name="Nolan M."/>
            <person name="Ohm R.A."/>
            <person name="Tamas L."/>
            <person name="Grigoriev I.V."/>
            <person name="Spatafora J.W."/>
            <person name="Nagy L.G."/>
            <person name="Kovacs G.M."/>
        </authorList>
    </citation>
    <scope>NUCLEOTIDE SEQUENCE [LARGE SCALE GENOMIC DNA]</scope>
    <source>
        <strain evidence="3 4">DSE2036</strain>
    </source>
</reference>
<accession>A0A2V1D1I2</accession>
<feature type="compositionally biased region" description="Polar residues" evidence="1">
    <location>
        <begin position="29"/>
        <end position="38"/>
    </location>
</feature>
<dbReference type="InterPro" id="IPR000253">
    <property type="entry name" value="FHA_dom"/>
</dbReference>
<dbReference type="InterPro" id="IPR011009">
    <property type="entry name" value="Kinase-like_dom_sf"/>
</dbReference>
<proteinExistence type="predicted"/>
<gene>
    <name evidence="3" type="ORF">DM02DRAFT_663500</name>
</gene>
<protein>
    <recommendedName>
        <fullName evidence="2">FHA domain-containing protein</fullName>
    </recommendedName>
</protein>
<dbReference type="STRING" id="97972.A0A2V1D1I2"/>
<dbReference type="Gene3D" id="3.30.200.20">
    <property type="entry name" value="Phosphorylase Kinase, domain 1"/>
    <property type="match status" value="1"/>
</dbReference>
<sequence>MPDYIPPQREASSGPWSLAMKAPLENNEDPTPNDTSSCPRLHLAFNPGPKSDKGLVFGWDPECDIVVPRLQRISRRHCVLKFDDQRRLILRDTSSAGTIVSYNRQGEREKRRRFTWILGGHDIIVSTHDEYPDVYNENVDLFQMGTLALWSAGSTIAPTPRPQDPIRLPQDVLGTGTFAAVRRYWDVSTGREYAYKEPLDKRRFDRKAWEKEADIMNRISLQA</sequence>
<dbReference type="Gene3D" id="2.60.200.20">
    <property type="match status" value="1"/>
</dbReference>
<evidence type="ECO:0000313" key="3">
    <source>
        <dbReference type="EMBL" id="PVH91897.1"/>
    </source>
</evidence>
<dbReference type="EMBL" id="KZ805759">
    <property type="protein sequence ID" value="PVH91897.1"/>
    <property type="molecule type" value="Genomic_DNA"/>
</dbReference>
<feature type="domain" description="FHA" evidence="2">
    <location>
        <begin position="55"/>
        <end position="105"/>
    </location>
</feature>
<dbReference type="InterPro" id="IPR008984">
    <property type="entry name" value="SMAD_FHA_dom_sf"/>
</dbReference>
<organism evidence="3 4">
    <name type="scientific">Periconia macrospinosa</name>
    <dbReference type="NCBI Taxonomy" id="97972"/>
    <lineage>
        <taxon>Eukaryota</taxon>
        <taxon>Fungi</taxon>
        <taxon>Dikarya</taxon>
        <taxon>Ascomycota</taxon>
        <taxon>Pezizomycotina</taxon>
        <taxon>Dothideomycetes</taxon>
        <taxon>Pleosporomycetidae</taxon>
        <taxon>Pleosporales</taxon>
        <taxon>Massarineae</taxon>
        <taxon>Periconiaceae</taxon>
        <taxon>Periconia</taxon>
    </lineage>
</organism>
<dbReference type="AlphaFoldDB" id="A0A2V1D1I2"/>
<dbReference type="Proteomes" id="UP000244855">
    <property type="component" value="Unassembled WGS sequence"/>
</dbReference>